<keyword evidence="4" id="KW-1185">Reference proteome</keyword>
<dbReference type="InterPro" id="IPR051532">
    <property type="entry name" value="Ester_Hydrolysis_Enzymes"/>
</dbReference>
<dbReference type="Gene3D" id="2.60.120.260">
    <property type="entry name" value="Galactose-binding domain-like"/>
    <property type="match status" value="1"/>
</dbReference>
<protein>
    <submittedName>
        <fullName evidence="3">GDSL-like Lipase/Acylhydrolase family</fullName>
    </submittedName>
</protein>
<dbReference type="Pfam" id="PF14606">
    <property type="entry name" value="Lipase_GDSL_3"/>
    <property type="match status" value="1"/>
</dbReference>
<feature type="domain" description="SGNH hydrolase-type esterase" evidence="1">
    <location>
        <begin position="177"/>
        <end position="353"/>
    </location>
</feature>
<organism evidence="3 4">
    <name type="scientific">Proteiniphilum saccharofermentans</name>
    <dbReference type="NCBI Taxonomy" id="1642647"/>
    <lineage>
        <taxon>Bacteria</taxon>
        <taxon>Pseudomonadati</taxon>
        <taxon>Bacteroidota</taxon>
        <taxon>Bacteroidia</taxon>
        <taxon>Bacteroidales</taxon>
        <taxon>Dysgonomonadaceae</taxon>
        <taxon>Proteiniphilum</taxon>
    </lineage>
</organism>
<dbReference type="AlphaFoldDB" id="A0A1R3T6N5"/>
<dbReference type="CDD" id="cd01844">
    <property type="entry name" value="SGNH_hydrolase_like_6"/>
    <property type="match status" value="1"/>
</dbReference>
<evidence type="ECO:0000259" key="2">
    <source>
        <dbReference type="Pfam" id="PF14607"/>
    </source>
</evidence>
<dbReference type="KEGG" id="psac:PSM36_3103"/>
<sequence length="359" mass="40937">MNRINTLLVGIFYILSLQLHAQTVYYDADQFPLVGKTSDETETRYERLPAYLKEVCRPPIWNLGKNTSGLAIRFRTNSTAISAKWEVTGDNRMNHMTETGIKGVDLYAWEEGHWQPVKAGLPSGKVNERTIISDMTPQEREYMMFLPLYDGVVSLSIGIDSTAYIKNPELPYPDTTHPILIYGTSITQGGCATRPGMSYTNILARRLNREVINLGFSGNGQLDYEIAELMATRRDASMFILDFIPNVNATQLTEKTRPFFDILRKANPDTPILFVETVIFPHSFYDKNIYETITEKNRLLREEYEKIKREGDKNVYYLANDGLIGSDGEATVDGIHFTDLGFLRFADKLYNTIQHINIQ</sequence>
<reference evidence="3 4" key="1">
    <citation type="submission" date="2016-08" db="EMBL/GenBank/DDBJ databases">
        <authorList>
            <person name="Seilhamer J.J."/>
        </authorList>
    </citation>
    <scope>NUCLEOTIDE SEQUENCE [LARGE SCALE GENOMIC DNA]</scope>
    <source>
        <strain evidence="3">M3/6</strain>
    </source>
</reference>
<evidence type="ECO:0000259" key="1">
    <source>
        <dbReference type="Pfam" id="PF14606"/>
    </source>
</evidence>
<dbReference type="Proteomes" id="UP000187464">
    <property type="component" value="Chromosome I"/>
</dbReference>
<evidence type="ECO:0000313" key="3">
    <source>
        <dbReference type="EMBL" id="SCD21892.1"/>
    </source>
</evidence>
<dbReference type="PANTHER" id="PTHR30383">
    <property type="entry name" value="THIOESTERASE 1/PROTEASE 1/LYSOPHOSPHOLIPASE L1"/>
    <property type="match status" value="1"/>
</dbReference>
<name>A0A1R3T6N5_9BACT</name>
<evidence type="ECO:0000313" key="4">
    <source>
        <dbReference type="Proteomes" id="UP000187464"/>
    </source>
</evidence>
<dbReference type="RefSeq" id="WP_076931629.1">
    <property type="nucleotide sequence ID" value="NZ_LT605205.1"/>
</dbReference>
<dbReference type="InterPro" id="IPR032740">
    <property type="entry name" value="GxDLY"/>
</dbReference>
<feature type="domain" description="SGNH hydrolase-type esterase N-terminal" evidence="2">
    <location>
        <begin position="24"/>
        <end position="164"/>
    </location>
</feature>
<dbReference type="InterPro" id="IPR036514">
    <property type="entry name" value="SGNH_hydro_sf"/>
</dbReference>
<gene>
    <name evidence="3" type="ORF">PSM36_3103</name>
</gene>
<dbReference type="EMBL" id="LT605205">
    <property type="protein sequence ID" value="SCD21892.1"/>
    <property type="molecule type" value="Genomic_DNA"/>
</dbReference>
<accession>A0A1R3T6N5</accession>
<dbReference type="STRING" id="1642647.PSM36_3103"/>
<proteinExistence type="predicted"/>
<dbReference type="PANTHER" id="PTHR30383:SF29">
    <property type="entry name" value="SGNH HYDROLASE-TYPE ESTERASE DOMAIN-CONTAINING PROTEIN"/>
    <property type="match status" value="1"/>
</dbReference>
<dbReference type="GO" id="GO:0016788">
    <property type="term" value="F:hydrolase activity, acting on ester bonds"/>
    <property type="evidence" value="ECO:0007669"/>
    <property type="project" value="UniProtKB-ARBA"/>
</dbReference>
<dbReference type="SUPFAM" id="SSF52266">
    <property type="entry name" value="SGNH hydrolase"/>
    <property type="match status" value="1"/>
</dbReference>
<dbReference type="Gene3D" id="3.40.50.1110">
    <property type="entry name" value="SGNH hydrolase"/>
    <property type="match status" value="1"/>
</dbReference>
<keyword evidence="3" id="KW-0378">Hydrolase</keyword>
<dbReference type="InterPro" id="IPR013830">
    <property type="entry name" value="SGNH_hydro"/>
</dbReference>
<dbReference type="Pfam" id="PF14607">
    <property type="entry name" value="GxDLY"/>
    <property type="match status" value="1"/>
</dbReference>